<dbReference type="CDD" id="cd06433">
    <property type="entry name" value="GT_2_WfgS_like"/>
    <property type="match status" value="1"/>
</dbReference>
<dbReference type="EMBL" id="LT670818">
    <property type="protein sequence ID" value="SHH65073.1"/>
    <property type="molecule type" value="Genomic_DNA"/>
</dbReference>
<dbReference type="OrthoDB" id="5291101at2"/>
<name>A0A1M5UQV6_9BRAD</name>
<dbReference type="Gene3D" id="3.90.550.10">
    <property type="entry name" value="Spore Coat Polysaccharide Biosynthesis Protein SpsA, Chain A"/>
    <property type="match status" value="1"/>
</dbReference>
<dbReference type="PANTHER" id="PTHR43685:SF2">
    <property type="entry name" value="GLYCOSYLTRANSFERASE 2-LIKE DOMAIN-CONTAINING PROTEIN"/>
    <property type="match status" value="1"/>
</dbReference>
<accession>A0A1M5UQV6</accession>
<dbReference type="AlphaFoldDB" id="A0A1M5UQV6"/>
<evidence type="ECO:0000313" key="3">
    <source>
        <dbReference type="Proteomes" id="UP000190675"/>
    </source>
</evidence>
<dbReference type="Pfam" id="PF00535">
    <property type="entry name" value="Glycos_transf_2"/>
    <property type="match status" value="1"/>
</dbReference>
<organism evidence="2 3">
    <name type="scientific">Bradyrhizobium erythrophlei</name>
    <dbReference type="NCBI Taxonomy" id="1437360"/>
    <lineage>
        <taxon>Bacteria</taxon>
        <taxon>Pseudomonadati</taxon>
        <taxon>Pseudomonadota</taxon>
        <taxon>Alphaproteobacteria</taxon>
        <taxon>Hyphomicrobiales</taxon>
        <taxon>Nitrobacteraceae</taxon>
        <taxon>Bradyrhizobium</taxon>
    </lineage>
</organism>
<evidence type="ECO:0000313" key="2">
    <source>
        <dbReference type="EMBL" id="SHH65073.1"/>
    </source>
</evidence>
<sequence>MIAAFLRSGLIQQLRRFLPQPPMWSFEQHAPKPLRLSSVRELPTLTNPPPRIAIVTPSYNQRKYLEATVASVLGQNYPALSYHVQDGASQDGTVELLDAYGGQVSWRSEPDSGQANAINAGFKTAAIDCDIMAYLNSDDTLLPGTLCYIAHVFQTRPDIDIVYGHRIFIDSDGSEIGRAVFPPHDANALLYVGYVPQETMFWRRHVWDQIGPIDETFRFALDWDFMLRAQQAGFKMVRLPRFLGCFRIHAEQKTSAMIDVGQEEMQLLRRRYLGHTPTQPEIYRAAMPFLALQLCYHWMYRLKILKY</sequence>
<feature type="domain" description="Glycosyltransferase 2-like" evidence="1">
    <location>
        <begin position="54"/>
        <end position="180"/>
    </location>
</feature>
<dbReference type="PANTHER" id="PTHR43685">
    <property type="entry name" value="GLYCOSYLTRANSFERASE"/>
    <property type="match status" value="1"/>
</dbReference>
<gene>
    <name evidence="2" type="ORF">SAMN05444169_8572</name>
</gene>
<keyword evidence="2" id="KW-0808">Transferase</keyword>
<protein>
    <submittedName>
        <fullName evidence="2">Glycosyl transferase family 2</fullName>
    </submittedName>
</protein>
<reference evidence="2 3" key="1">
    <citation type="submission" date="2016-11" db="EMBL/GenBank/DDBJ databases">
        <authorList>
            <person name="Jaros S."/>
            <person name="Januszkiewicz K."/>
            <person name="Wedrychowicz H."/>
        </authorList>
    </citation>
    <scope>NUCLEOTIDE SEQUENCE [LARGE SCALE GENOMIC DNA]</scope>
    <source>
        <strain evidence="2 3">GAS242</strain>
    </source>
</reference>
<proteinExistence type="predicted"/>
<dbReference type="RefSeq" id="WP_079572004.1">
    <property type="nucleotide sequence ID" value="NZ_LT670818.1"/>
</dbReference>
<dbReference type="InterPro" id="IPR029044">
    <property type="entry name" value="Nucleotide-diphossugar_trans"/>
</dbReference>
<dbReference type="Proteomes" id="UP000190675">
    <property type="component" value="Chromosome I"/>
</dbReference>
<dbReference type="InterPro" id="IPR050834">
    <property type="entry name" value="Glycosyltransf_2"/>
</dbReference>
<dbReference type="InterPro" id="IPR001173">
    <property type="entry name" value="Glyco_trans_2-like"/>
</dbReference>
<dbReference type="SUPFAM" id="SSF53448">
    <property type="entry name" value="Nucleotide-diphospho-sugar transferases"/>
    <property type="match status" value="1"/>
</dbReference>
<dbReference type="GO" id="GO:0016740">
    <property type="term" value="F:transferase activity"/>
    <property type="evidence" value="ECO:0007669"/>
    <property type="project" value="UniProtKB-KW"/>
</dbReference>
<evidence type="ECO:0000259" key="1">
    <source>
        <dbReference type="Pfam" id="PF00535"/>
    </source>
</evidence>